<dbReference type="Gene3D" id="3.40.50.2020">
    <property type="match status" value="1"/>
</dbReference>
<name>A0A1I3IZ44_9RHOB</name>
<organism evidence="2 3">
    <name type="scientific">Albimonas pacifica</name>
    <dbReference type="NCBI Taxonomy" id="1114924"/>
    <lineage>
        <taxon>Bacteria</taxon>
        <taxon>Pseudomonadati</taxon>
        <taxon>Pseudomonadota</taxon>
        <taxon>Alphaproteobacteria</taxon>
        <taxon>Rhodobacterales</taxon>
        <taxon>Paracoccaceae</taxon>
        <taxon>Albimonas</taxon>
    </lineage>
</organism>
<dbReference type="STRING" id="1114924.SAMN05216258_107285"/>
<dbReference type="Proteomes" id="UP000199377">
    <property type="component" value="Unassembled WGS sequence"/>
</dbReference>
<evidence type="ECO:0000313" key="2">
    <source>
        <dbReference type="EMBL" id="SFI53086.1"/>
    </source>
</evidence>
<sequence length="222" mass="23165">MIFADRAQAGARLLARLPRLDPERTVVLALPRGGVPVAAVIAEGLGAPLDVVLVRKIGLPGHAELAVGAVCDGPAPQLVVNEAIARSAGLDRAAVEALAHDPLVEIERRRLIYRAGRPALPLAGRSVVLVDDGVATGATMHAALKAVRAAAPARVILAVPVAAPDALEALAPEVDEAVCLTAPEDFRAVGMHYDDFTQVSDRVVTALLARFAPPRSRHLEVD</sequence>
<dbReference type="Pfam" id="PF00156">
    <property type="entry name" value="Pribosyltran"/>
    <property type="match status" value="1"/>
</dbReference>
<evidence type="ECO:0000259" key="1">
    <source>
        <dbReference type="Pfam" id="PF00156"/>
    </source>
</evidence>
<proteinExistence type="predicted"/>
<keyword evidence="3" id="KW-1185">Reference proteome</keyword>
<dbReference type="AlphaFoldDB" id="A0A1I3IZ44"/>
<dbReference type="RefSeq" id="WP_092861377.1">
    <property type="nucleotide sequence ID" value="NZ_FOQH01000007.1"/>
</dbReference>
<evidence type="ECO:0000313" key="3">
    <source>
        <dbReference type="Proteomes" id="UP000199377"/>
    </source>
</evidence>
<dbReference type="EMBL" id="FOQH01000007">
    <property type="protein sequence ID" value="SFI53086.1"/>
    <property type="molecule type" value="Genomic_DNA"/>
</dbReference>
<dbReference type="SUPFAM" id="SSF53271">
    <property type="entry name" value="PRTase-like"/>
    <property type="match status" value="1"/>
</dbReference>
<dbReference type="InterPro" id="IPR000836">
    <property type="entry name" value="PRTase_dom"/>
</dbReference>
<dbReference type="InterPro" id="IPR029057">
    <property type="entry name" value="PRTase-like"/>
</dbReference>
<protein>
    <submittedName>
        <fullName evidence="2">Putative phosphoribosyl transferase</fullName>
    </submittedName>
</protein>
<keyword evidence="2" id="KW-0808">Transferase</keyword>
<accession>A0A1I3IZ44</accession>
<reference evidence="2 3" key="1">
    <citation type="submission" date="2016-10" db="EMBL/GenBank/DDBJ databases">
        <authorList>
            <person name="de Groot N.N."/>
        </authorList>
    </citation>
    <scope>NUCLEOTIDE SEQUENCE [LARGE SCALE GENOMIC DNA]</scope>
    <source>
        <strain evidence="2 3">CGMCC 1.11030</strain>
    </source>
</reference>
<dbReference type="CDD" id="cd06223">
    <property type="entry name" value="PRTases_typeI"/>
    <property type="match status" value="1"/>
</dbReference>
<dbReference type="GO" id="GO:0016740">
    <property type="term" value="F:transferase activity"/>
    <property type="evidence" value="ECO:0007669"/>
    <property type="project" value="UniProtKB-KW"/>
</dbReference>
<dbReference type="Gene3D" id="3.30.1310.20">
    <property type="entry name" value="PRTase-like"/>
    <property type="match status" value="1"/>
</dbReference>
<gene>
    <name evidence="2" type="ORF">SAMN05216258_107285</name>
</gene>
<feature type="domain" description="Phosphoribosyltransferase" evidence="1">
    <location>
        <begin position="7"/>
        <end position="169"/>
    </location>
</feature>
<dbReference type="OrthoDB" id="9810066at2"/>